<reference evidence="2 3" key="1">
    <citation type="submission" date="2021-04" db="EMBL/GenBank/DDBJ databases">
        <authorList>
            <person name="Bliznina A."/>
        </authorList>
    </citation>
    <scope>NUCLEOTIDE SEQUENCE [LARGE SCALE GENOMIC DNA]</scope>
</reference>
<keyword evidence="3" id="KW-1185">Reference proteome</keyword>
<dbReference type="Proteomes" id="UP001158576">
    <property type="component" value="Chromosome 2"/>
</dbReference>
<sequence>MDFGNRWKALEELERSQIEQVKFESAERKQRLEQEMRVGIGEEQERLIRREMEQQQARLRQMEESRRQRQEQLRARHEQEIEQSKRQRLSLNENHEQLKNLVEGAGMRAPETYRPPPTYRKPEQMEMDGVGEIMTSAPRTKASIMTPEAKTISGHLLYKEAVEVEDLVAEEDREAASLVAKTLTLSRSQKVLLQ</sequence>
<gene>
    <name evidence="2" type="ORF">OKIOD_LOCUS15651</name>
</gene>
<accession>A0ABN7T5E8</accession>
<feature type="compositionally biased region" description="Basic and acidic residues" evidence="1">
    <location>
        <begin position="60"/>
        <end position="85"/>
    </location>
</feature>
<evidence type="ECO:0000313" key="3">
    <source>
        <dbReference type="Proteomes" id="UP001158576"/>
    </source>
</evidence>
<protein>
    <submittedName>
        <fullName evidence="2">Oidioi.mRNA.OKI2018_I69.chr2.g6886.t1.cds</fullName>
    </submittedName>
</protein>
<evidence type="ECO:0000256" key="1">
    <source>
        <dbReference type="SAM" id="MobiDB-lite"/>
    </source>
</evidence>
<dbReference type="EMBL" id="OU015567">
    <property type="protein sequence ID" value="CAG5112702.1"/>
    <property type="molecule type" value="Genomic_DNA"/>
</dbReference>
<name>A0ABN7T5E8_OIKDI</name>
<dbReference type="Gene3D" id="6.10.250.1170">
    <property type="match status" value="1"/>
</dbReference>
<organism evidence="2 3">
    <name type="scientific">Oikopleura dioica</name>
    <name type="common">Tunicate</name>
    <dbReference type="NCBI Taxonomy" id="34765"/>
    <lineage>
        <taxon>Eukaryota</taxon>
        <taxon>Metazoa</taxon>
        <taxon>Chordata</taxon>
        <taxon>Tunicata</taxon>
        <taxon>Appendicularia</taxon>
        <taxon>Copelata</taxon>
        <taxon>Oikopleuridae</taxon>
        <taxon>Oikopleura</taxon>
    </lineage>
</organism>
<feature type="region of interest" description="Disordered" evidence="1">
    <location>
        <begin position="54"/>
        <end position="85"/>
    </location>
</feature>
<proteinExistence type="predicted"/>
<evidence type="ECO:0000313" key="2">
    <source>
        <dbReference type="EMBL" id="CAG5112702.1"/>
    </source>
</evidence>